<dbReference type="EMBL" id="QZWG01000015">
    <property type="protein sequence ID" value="RZB64177.1"/>
    <property type="molecule type" value="Genomic_DNA"/>
</dbReference>
<protein>
    <submittedName>
        <fullName evidence="1">Uncharacterized protein</fullName>
    </submittedName>
</protein>
<keyword evidence="2" id="KW-1185">Reference proteome</keyword>
<organism evidence="1 2">
    <name type="scientific">Glycine soja</name>
    <name type="common">Wild soybean</name>
    <dbReference type="NCBI Taxonomy" id="3848"/>
    <lineage>
        <taxon>Eukaryota</taxon>
        <taxon>Viridiplantae</taxon>
        <taxon>Streptophyta</taxon>
        <taxon>Embryophyta</taxon>
        <taxon>Tracheophyta</taxon>
        <taxon>Spermatophyta</taxon>
        <taxon>Magnoliopsida</taxon>
        <taxon>eudicotyledons</taxon>
        <taxon>Gunneridae</taxon>
        <taxon>Pentapetalae</taxon>
        <taxon>rosids</taxon>
        <taxon>fabids</taxon>
        <taxon>Fabales</taxon>
        <taxon>Fabaceae</taxon>
        <taxon>Papilionoideae</taxon>
        <taxon>50 kb inversion clade</taxon>
        <taxon>NPAAA clade</taxon>
        <taxon>indigoferoid/millettioid clade</taxon>
        <taxon>Phaseoleae</taxon>
        <taxon>Glycine</taxon>
        <taxon>Glycine subgen. Soja</taxon>
    </lineage>
</organism>
<dbReference type="Proteomes" id="UP000289340">
    <property type="component" value="Chromosome 15"/>
</dbReference>
<accession>A0A445GS72</accession>
<dbReference type="AlphaFoldDB" id="A0A445GS72"/>
<comment type="caution">
    <text evidence="1">The sequence shown here is derived from an EMBL/GenBank/DDBJ whole genome shotgun (WGS) entry which is preliminary data.</text>
</comment>
<reference evidence="1 2" key="1">
    <citation type="submission" date="2018-09" db="EMBL/GenBank/DDBJ databases">
        <title>A high-quality reference genome of wild soybean provides a powerful tool to mine soybean genomes.</title>
        <authorList>
            <person name="Xie M."/>
            <person name="Chung C.Y.L."/>
            <person name="Li M.-W."/>
            <person name="Wong F.-L."/>
            <person name="Chan T.-F."/>
            <person name="Lam H.-M."/>
        </authorList>
    </citation>
    <scope>NUCLEOTIDE SEQUENCE [LARGE SCALE GENOMIC DNA]</scope>
    <source>
        <strain evidence="2">cv. W05</strain>
        <tissue evidence="1">Hypocotyl of etiolated seedlings</tissue>
    </source>
</reference>
<proteinExistence type="predicted"/>
<evidence type="ECO:0000313" key="1">
    <source>
        <dbReference type="EMBL" id="RZB64177.1"/>
    </source>
</evidence>
<evidence type="ECO:0000313" key="2">
    <source>
        <dbReference type="Proteomes" id="UP000289340"/>
    </source>
</evidence>
<name>A0A445GS72_GLYSO</name>
<sequence>MRNREKKVKPIACHVIPWRSLGSGVGRMFRHQYLLVKQKIKRPEFSGSEGGGDCDDVSGKRHCHWRQGSTRHCQWRQSRREGCIAPASGDIGHVGVRSGTRPSQWRDRATGLPPEGLAGLAVQWVSPRVLARQPCQCRTRPRCWRDSHVT</sequence>
<gene>
    <name evidence="1" type="ORF">D0Y65_040643</name>
</gene>